<feature type="compositionally biased region" description="Polar residues" evidence="1">
    <location>
        <begin position="313"/>
        <end position="326"/>
    </location>
</feature>
<evidence type="ECO:0000313" key="4">
    <source>
        <dbReference type="Proteomes" id="UP000002605"/>
    </source>
</evidence>
<feature type="compositionally biased region" description="Low complexity" evidence="1">
    <location>
        <begin position="216"/>
        <end position="238"/>
    </location>
</feature>
<feature type="region of interest" description="Disordered" evidence="1">
    <location>
        <begin position="516"/>
        <end position="569"/>
    </location>
</feature>
<organism evidence="3 4">
    <name type="scientific">Candida dubliniensis (strain CD36 / ATCC MYA-646 / CBS 7987 / NCPF 3949 / NRRL Y-17841)</name>
    <name type="common">Yeast</name>
    <dbReference type="NCBI Taxonomy" id="573826"/>
    <lineage>
        <taxon>Eukaryota</taxon>
        <taxon>Fungi</taxon>
        <taxon>Dikarya</taxon>
        <taxon>Ascomycota</taxon>
        <taxon>Saccharomycotina</taxon>
        <taxon>Pichiomycetes</taxon>
        <taxon>Debaryomycetaceae</taxon>
        <taxon>Candida/Lodderomyces clade</taxon>
        <taxon>Candida</taxon>
    </lineage>
</organism>
<evidence type="ECO:0000256" key="1">
    <source>
        <dbReference type="SAM" id="MobiDB-lite"/>
    </source>
</evidence>
<keyword evidence="4" id="KW-1185">Reference proteome</keyword>
<dbReference type="EMBL" id="FM992689">
    <property type="protein sequence ID" value="CAX44133.1"/>
    <property type="molecule type" value="Genomic_DNA"/>
</dbReference>
<reference evidence="3 4" key="1">
    <citation type="journal article" date="2009" name="Genome Res.">
        <title>Comparative genomics of the fungal pathogens Candida dubliniensis and Candida albicans.</title>
        <authorList>
            <person name="Jackson A.P."/>
            <person name="Gamble J.A."/>
            <person name="Yeomans T."/>
            <person name="Moran G.P."/>
            <person name="Saunders D."/>
            <person name="Harris D."/>
            <person name="Aslett M."/>
            <person name="Barrell J.F."/>
            <person name="Butler G."/>
            <person name="Citiulo F."/>
            <person name="Coleman D.C."/>
            <person name="de Groot P.W.J."/>
            <person name="Goodwin T.J."/>
            <person name="Quail M.A."/>
            <person name="McQuillan J."/>
            <person name="Munro C.A."/>
            <person name="Pain A."/>
            <person name="Poulter R.T."/>
            <person name="Rajandream M.A."/>
            <person name="Renauld H."/>
            <person name="Spiering M.J."/>
            <person name="Tivey A."/>
            <person name="Gow N.A.R."/>
            <person name="Barrell B."/>
            <person name="Sullivan D.J."/>
            <person name="Berriman M."/>
        </authorList>
    </citation>
    <scope>NUCLEOTIDE SEQUENCE [LARGE SCALE GENOMIC DNA]</scope>
    <source>
        <strain evidence="4">CD36 / ATCC MYA-646 / CBS 7987 / NCPF 3949 / NRRL Y-17841</strain>
    </source>
</reference>
<dbReference type="VEuPathDB" id="FungiDB:CD36_23530"/>
<accession>B9WCL0</accession>
<dbReference type="KEGG" id="cdu:CD36_23530"/>
<feature type="compositionally biased region" description="Polar residues" evidence="1">
    <location>
        <begin position="52"/>
        <end position="85"/>
    </location>
</feature>
<dbReference type="RefSeq" id="XP_002418827.1">
    <property type="nucleotide sequence ID" value="XM_002418782.1"/>
</dbReference>
<dbReference type="GeneID" id="8046364"/>
<sequence length="715" mass="79235">MSNQYPSYHNYNNQQQAQQQDNMNHNQPPQYQVQVLSHQFHAPNNLLPMQPTMSHRQHIPSSFPTNGSVPGTDAFVTTPTNNPFNIPQGIPPQSSQQNYVLPSPASIISNVKNKSPLHPDTSPTRKRSQSRLQVPTASPHPQQTPKKKRGRPPKPDSLAQKITTTLNISVNTSPLNSTPAESNSNSMVRQGAPDIFTPLMRVSPTSKSQRRKRKLSTSSNGSNQSSSSPTTNNGSPTTKKSRPTNTNQSQKPGAFNDSISYNKNQHLVTPLSTSGETHFSNPESSYQINYKTLDNMSMITQSQGYYNTPPPTSTRRNFSTPRVNQKQHLDNLPESNNPTPLNHNNQANHSRASPHLAKINEIKHESKNLLPPVSLTSQSLMNERNNNNNNNNSNENITKNIPNEQEIAAQNHFTCESFSSSDDRINGSTSRKSSDDFSFRLTIDESGKAVLSSDVFAPIASGDKNEMQQQQQQQQQEITSETKEQSADDFSTVPAPSKVPSMLPHTKSVIGIESMHSNEVKSKAPLRRHNSDITDFSSSKDPAPQILAPINEASNNNPPSNFNNPQTPRESYAYVSTGLTPLFNLTPQFNSLMYSVMNLNASPAYRKPNNPFLINQELFTNGDNADIVQRSQHLEELVEHPRLEKLHEKSNAVMMEDLVDEKNPNNTTMDTHNNDILTGGAQDVAGHANYSSASSSEDSGDARLALKKIIHVKRK</sequence>
<dbReference type="HOGENOM" id="CLU_442103_0_0_1"/>
<feature type="region of interest" description="Disordered" evidence="1">
    <location>
        <begin position="52"/>
        <end position="260"/>
    </location>
</feature>
<feature type="region of interest" description="Disordered" evidence="1">
    <location>
        <begin position="301"/>
        <end position="352"/>
    </location>
</feature>
<feature type="compositionally biased region" description="Polar residues" evidence="1">
    <location>
        <begin position="160"/>
        <end position="188"/>
    </location>
</feature>
<dbReference type="eggNOG" id="ENOG502RQ0A">
    <property type="taxonomic scope" value="Eukaryota"/>
</dbReference>
<evidence type="ECO:0000313" key="2">
    <source>
        <dbReference type="CGD" id="CAL0000159327"/>
    </source>
</evidence>
<feature type="compositionally biased region" description="Polar residues" evidence="1">
    <location>
        <begin position="130"/>
        <end position="144"/>
    </location>
</feature>
<dbReference type="Proteomes" id="UP000002605">
    <property type="component" value="Chromosome 2"/>
</dbReference>
<feature type="region of interest" description="Disordered" evidence="1">
    <location>
        <begin position="463"/>
        <end position="503"/>
    </location>
</feature>
<gene>
    <name evidence="2" type="ordered locus">Cd36_23530</name>
    <name evidence="3" type="ORF">CD36_23530</name>
</gene>
<feature type="compositionally biased region" description="Low complexity" evidence="1">
    <location>
        <begin position="554"/>
        <end position="565"/>
    </location>
</feature>
<name>B9WCL0_CANDC</name>
<feature type="compositionally biased region" description="Polar residues" evidence="1">
    <location>
        <begin position="243"/>
        <end position="260"/>
    </location>
</feature>
<protein>
    <submittedName>
        <fullName evidence="3">Uncharacterized protein</fullName>
    </submittedName>
</protein>
<dbReference type="OrthoDB" id="4026708at2759"/>
<dbReference type="CGD" id="CAL0000159327">
    <property type="gene designation" value="Cd36_23530"/>
</dbReference>
<dbReference type="AlphaFoldDB" id="B9WCL0"/>
<evidence type="ECO:0000313" key="3">
    <source>
        <dbReference type="EMBL" id="CAX44133.1"/>
    </source>
</evidence>
<feature type="compositionally biased region" description="Low complexity" evidence="1">
    <location>
        <begin position="86"/>
        <end position="97"/>
    </location>
</feature>
<feature type="compositionally biased region" description="Polar residues" evidence="1">
    <location>
        <begin position="333"/>
        <end position="351"/>
    </location>
</feature>
<proteinExistence type="predicted"/>